<proteinExistence type="predicted"/>
<dbReference type="AlphaFoldDB" id="A0A0L0F073"/>
<keyword evidence="3" id="KW-1185">Reference proteome</keyword>
<name>A0A0L0F073_9EUKA</name>
<organism evidence="2 3">
    <name type="scientific">Sphaeroforma arctica JP610</name>
    <dbReference type="NCBI Taxonomy" id="667725"/>
    <lineage>
        <taxon>Eukaryota</taxon>
        <taxon>Ichthyosporea</taxon>
        <taxon>Ichthyophonida</taxon>
        <taxon>Sphaeroforma</taxon>
    </lineage>
</organism>
<sequence length="83" mass="9746">MELHENQEERKRNMELDRKNAERKARGKPPLSEGLMRAYDSSDSDEDGHEVQAVVEKPWQTKKAERLLKRLRAESRAIEVSEK</sequence>
<feature type="region of interest" description="Disordered" evidence="1">
    <location>
        <begin position="1"/>
        <end position="48"/>
    </location>
</feature>
<dbReference type="EMBL" id="KQ254505">
    <property type="protein sequence ID" value="KNC69543.1"/>
    <property type="molecule type" value="Genomic_DNA"/>
</dbReference>
<accession>A0A0L0F073</accession>
<evidence type="ECO:0000256" key="1">
    <source>
        <dbReference type="SAM" id="MobiDB-lite"/>
    </source>
</evidence>
<dbReference type="Proteomes" id="UP000054560">
    <property type="component" value="Unassembled WGS sequence"/>
</dbReference>
<dbReference type="RefSeq" id="XP_014143445.1">
    <property type="nucleotide sequence ID" value="XM_014287970.1"/>
</dbReference>
<gene>
    <name evidence="2" type="ORF">SARC_17948</name>
</gene>
<protein>
    <submittedName>
        <fullName evidence="2">Uncharacterized protein</fullName>
    </submittedName>
</protein>
<reference evidence="2 3" key="1">
    <citation type="submission" date="2011-02" db="EMBL/GenBank/DDBJ databases">
        <title>The Genome Sequence of Sphaeroforma arctica JP610.</title>
        <authorList>
            <consortium name="The Broad Institute Genome Sequencing Platform"/>
            <person name="Russ C."/>
            <person name="Cuomo C."/>
            <person name="Young S.K."/>
            <person name="Zeng Q."/>
            <person name="Gargeya S."/>
            <person name="Alvarado L."/>
            <person name="Berlin A."/>
            <person name="Chapman S.B."/>
            <person name="Chen Z."/>
            <person name="Freedman E."/>
            <person name="Gellesch M."/>
            <person name="Goldberg J."/>
            <person name="Griggs A."/>
            <person name="Gujja S."/>
            <person name="Heilman E."/>
            <person name="Heiman D."/>
            <person name="Howarth C."/>
            <person name="Mehta T."/>
            <person name="Neiman D."/>
            <person name="Pearson M."/>
            <person name="Roberts A."/>
            <person name="Saif S."/>
            <person name="Shea T."/>
            <person name="Shenoy N."/>
            <person name="Sisk P."/>
            <person name="Stolte C."/>
            <person name="Sykes S."/>
            <person name="White J."/>
            <person name="Yandava C."/>
            <person name="Burger G."/>
            <person name="Gray M.W."/>
            <person name="Holland P.W.H."/>
            <person name="King N."/>
            <person name="Lang F.B.F."/>
            <person name="Roger A.J."/>
            <person name="Ruiz-Trillo I."/>
            <person name="Haas B."/>
            <person name="Nusbaum C."/>
            <person name="Birren B."/>
        </authorList>
    </citation>
    <scope>NUCLEOTIDE SEQUENCE [LARGE SCALE GENOMIC DNA]</scope>
    <source>
        <strain evidence="2 3">JP610</strain>
    </source>
</reference>
<evidence type="ECO:0000313" key="3">
    <source>
        <dbReference type="Proteomes" id="UP000054560"/>
    </source>
</evidence>
<feature type="non-terminal residue" evidence="2">
    <location>
        <position position="83"/>
    </location>
</feature>
<evidence type="ECO:0000313" key="2">
    <source>
        <dbReference type="EMBL" id="KNC69543.1"/>
    </source>
</evidence>
<dbReference type="GeneID" id="25918452"/>
<feature type="compositionally biased region" description="Basic and acidic residues" evidence="1">
    <location>
        <begin position="1"/>
        <end position="24"/>
    </location>
</feature>